<dbReference type="Pfam" id="PF07589">
    <property type="entry name" value="PEP-CTERM"/>
    <property type="match status" value="1"/>
</dbReference>
<dbReference type="InterPro" id="IPR013424">
    <property type="entry name" value="Ice-binding_C"/>
</dbReference>
<evidence type="ECO:0000259" key="2">
    <source>
        <dbReference type="Pfam" id="PF07589"/>
    </source>
</evidence>
<reference evidence="3" key="1">
    <citation type="submission" date="2021-02" db="EMBL/GenBank/DDBJ databases">
        <title>Skermanella TT6 skin isolate.</title>
        <authorList>
            <person name="Lee K."/>
            <person name="Ganzorig M."/>
        </authorList>
    </citation>
    <scope>NUCLEOTIDE SEQUENCE</scope>
    <source>
        <strain evidence="3">TT6</strain>
    </source>
</reference>
<feature type="compositionally biased region" description="Polar residues" evidence="1">
    <location>
        <begin position="9"/>
        <end position="24"/>
    </location>
</feature>
<geneLocation type="plasmid" evidence="3 4">
    <name>pTT6-1</name>
</geneLocation>
<dbReference type="Proteomes" id="UP000595197">
    <property type="component" value="Plasmid pTT6-1"/>
</dbReference>
<keyword evidence="3" id="KW-0614">Plasmid</keyword>
<proteinExistence type="predicted"/>
<keyword evidence="4" id="KW-1185">Reference proteome</keyword>
<dbReference type="NCBIfam" id="TIGR02595">
    <property type="entry name" value="PEP_CTERM"/>
    <property type="match status" value="1"/>
</dbReference>
<protein>
    <submittedName>
        <fullName evidence="3">DUF3466 family protein</fullName>
    </submittedName>
</protein>
<organism evidence="3 4">
    <name type="scientific">Skermanella cutis</name>
    <dbReference type="NCBI Taxonomy" id="2775420"/>
    <lineage>
        <taxon>Bacteria</taxon>
        <taxon>Pseudomonadati</taxon>
        <taxon>Pseudomonadota</taxon>
        <taxon>Alphaproteobacteria</taxon>
        <taxon>Rhodospirillales</taxon>
        <taxon>Azospirillaceae</taxon>
        <taxon>Skermanella</taxon>
    </lineage>
</organism>
<name>A0ABX7BLJ7_9PROT</name>
<feature type="region of interest" description="Disordered" evidence="1">
    <location>
        <begin position="1"/>
        <end position="24"/>
    </location>
</feature>
<evidence type="ECO:0000313" key="3">
    <source>
        <dbReference type="EMBL" id="QQP93318.1"/>
    </source>
</evidence>
<dbReference type="RefSeq" id="WP_201082820.1">
    <property type="nucleotide sequence ID" value="NZ_CP067421.1"/>
</dbReference>
<dbReference type="EMBL" id="CP067421">
    <property type="protein sequence ID" value="QQP93318.1"/>
    <property type="molecule type" value="Genomic_DNA"/>
</dbReference>
<evidence type="ECO:0000256" key="1">
    <source>
        <dbReference type="SAM" id="MobiDB-lite"/>
    </source>
</evidence>
<feature type="domain" description="Ice-binding protein C-terminal" evidence="2">
    <location>
        <begin position="138"/>
        <end position="162"/>
    </location>
</feature>
<accession>A0ABX7BLJ7</accession>
<dbReference type="NCBIfam" id="TIGR02913">
    <property type="entry name" value="HAF_rpt"/>
    <property type="match status" value="2"/>
</dbReference>
<sequence>MQDLGTRSGEFSTGNDINDSGQITGTNQISNADFRAFLWDSVNGIQDLGTLGGRFSFGNGINNNGQVVGSSEDASRSEYAFLWDGTGMFNLNDLITPGTGWTIISGEAINDAGQITGIGINPNDQLHAFLLTPVNMVAVPEPGTLALIAVGGIGLGLVRHRRRQYDDRMIPR</sequence>
<dbReference type="InterPro" id="IPR014262">
    <property type="entry name" value="HAF_rpt"/>
</dbReference>
<evidence type="ECO:0000313" key="4">
    <source>
        <dbReference type="Proteomes" id="UP000595197"/>
    </source>
</evidence>
<gene>
    <name evidence="3" type="ORF">IGS68_28735</name>
</gene>